<dbReference type="Proteomes" id="UP000663203">
    <property type="component" value="Chromosome"/>
</dbReference>
<feature type="region of interest" description="Disordered" evidence="1">
    <location>
        <begin position="12"/>
        <end position="35"/>
    </location>
</feature>
<evidence type="ECO:0000313" key="3">
    <source>
        <dbReference type="EMBL" id="QSX00403.1"/>
    </source>
</evidence>
<feature type="region of interest" description="Disordered" evidence="1">
    <location>
        <begin position="62"/>
        <end position="99"/>
    </location>
</feature>
<sequence>MFVVLALGSVAATSPGDGASDRRQPMVSAGDDSSLWPYTSPTTAFEDRTLAINVLVSGDPAETRRHLEERSDGEWNETAPEEEDVSDAGTDERVGTSTAWGTADGSTRYLYATTDGDPSGGRWIDESYQLHDGDYLGSRHHIRAYESPDPDDEWTAIQAHGEHWDWFRLSHTVDSVERSQQYVEREFMGRHYVTDVTRVHLGNDRGSDADGWVTIVDLDGGDPPFHLAFLGLLPGAMLATRVSSRNPLDALVAARVPRALLLAGSLIALYFFVRFGAIAVETRLHGVDPRFIAGAFYPFLAVGLPVCTYYFARSLDRPTAFAAGSIGFATAILLDYTVLGVTRLPVNVFVHRFSTAIALGFIAVGASHTVRVDPEDHDFVRLGALLWMVTLLVPLLRFL</sequence>
<keyword evidence="4" id="KW-1185">Reference proteome</keyword>
<evidence type="ECO:0000256" key="1">
    <source>
        <dbReference type="SAM" id="MobiDB-lite"/>
    </source>
</evidence>
<feature type="transmembrane region" description="Helical" evidence="2">
    <location>
        <begin position="349"/>
        <end position="367"/>
    </location>
</feature>
<dbReference type="AlphaFoldDB" id="A0A8A2VJ96"/>
<reference evidence="3 4" key="1">
    <citation type="submission" date="2021-03" db="EMBL/GenBank/DDBJ databases">
        <title>Haloterrigena longa sp. nov. and Haloterrigena limicola sp. nov., extremely halophilic archaea isolated from a salt lake.</title>
        <authorList>
            <person name="Henglin C."/>
        </authorList>
    </citation>
    <scope>NUCLEOTIDE SEQUENCE [LARGE SCALE GENOMIC DNA]</scope>
    <source>
        <strain evidence="3 4">KZCA68</strain>
    </source>
</reference>
<feature type="transmembrane region" description="Helical" evidence="2">
    <location>
        <begin position="259"/>
        <end position="279"/>
    </location>
</feature>
<dbReference type="GeneID" id="63186718"/>
<dbReference type="EMBL" id="CP071462">
    <property type="protein sequence ID" value="QSX00403.1"/>
    <property type="molecule type" value="Genomic_DNA"/>
</dbReference>
<evidence type="ECO:0000256" key="2">
    <source>
        <dbReference type="SAM" id="Phobius"/>
    </source>
</evidence>
<feature type="transmembrane region" description="Helical" evidence="2">
    <location>
        <begin position="379"/>
        <end position="398"/>
    </location>
</feature>
<feature type="transmembrane region" description="Helical" evidence="2">
    <location>
        <begin position="318"/>
        <end position="337"/>
    </location>
</feature>
<feature type="compositionally biased region" description="Basic and acidic residues" evidence="1">
    <location>
        <begin position="62"/>
        <end position="73"/>
    </location>
</feature>
<name>A0A8A2VJ96_9EURY</name>
<keyword evidence="2" id="KW-1133">Transmembrane helix</keyword>
<gene>
    <name evidence="3" type="ORF">J0X25_05395</name>
</gene>
<proteinExistence type="predicted"/>
<dbReference type="RefSeq" id="WP_207290123.1">
    <property type="nucleotide sequence ID" value="NZ_CP071462.1"/>
</dbReference>
<organism evidence="3 4">
    <name type="scientific">Haloterrigena alkaliphila</name>
    <dbReference type="NCBI Taxonomy" id="2816475"/>
    <lineage>
        <taxon>Archaea</taxon>
        <taxon>Methanobacteriati</taxon>
        <taxon>Methanobacteriota</taxon>
        <taxon>Stenosarchaea group</taxon>
        <taxon>Halobacteria</taxon>
        <taxon>Halobacteriales</taxon>
        <taxon>Natrialbaceae</taxon>
        <taxon>Haloterrigena</taxon>
    </lineage>
</organism>
<dbReference type="KEGG" id="hakz:J0X25_05395"/>
<accession>A0A8A2VJ96</accession>
<feature type="transmembrane region" description="Helical" evidence="2">
    <location>
        <begin position="291"/>
        <end position="312"/>
    </location>
</feature>
<keyword evidence="2" id="KW-0472">Membrane</keyword>
<evidence type="ECO:0000313" key="4">
    <source>
        <dbReference type="Proteomes" id="UP000663203"/>
    </source>
</evidence>
<protein>
    <submittedName>
        <fullName evidence="3">Uncharacterized protein</fullName>
    </submittedName>
</protein>
<keyword evidence="2" id="KW-0812">Transmembrane</keyword>